<evidence type="ECO:0000313" key="1">
    <source>
        <dbReference type="EMBL" id="KAF3422393.1"/>
    </source>
</evidence>
<name>A0A833RMS3_9HYME</name>
<reference evidence="1" key="1">
    <citation type="submission" date="2019-11" db="EMBL/GenBank/DDBJ databases">
        <title>The nuclear and mitochondrial genomes of Frieseomelitta varia - a highly eusocial stingless bee (Meliponini) with a permanently sterile worker caste.</title>
        <authorList>
            <person name="Freitas F.C.P."/>
            <person name="Lourenco A.P."/>
            <person name="Nunes F.M.F."/>
            <person name="Paschoal A.R."/>
            <person name="Abreu F.C.P."/>
            <person name="Barbin F.O."/>
            <person name="Bataglia L."/>
            <person name="Cardoso-Junior C.A.M."/>
            <person name="Cervoni M.S."/>
            <person name="Silva S.R."/>
            <person name="Dalarmi F."/>
            <person name="Del Lama M.A."/>
            <person name="Depintor T.S."/>
            <person name="Ferreira K.M."/>
            <person name="Goria P.S."/>
            <person name="Jaskot M.C."/>
            <person name="Lago D.C."/>
            <person name="Luna-Lucena D."/>
            <person name="Moda L.M."/>
            <person name="Nascimento L."/>
            <person name="Pedrino M."/>
            <person name="Rabico F.O."/>
            <person name="Sanches F.C."/>
            <person name="Santos D.E."/>
            <person name="Santos C.G."/>
            <person name="Vieira J."/>
            <person name="Lopes T.F."/>
            <person name="Barchuk A.R."/>
            <person name="Hartfelder K."/>
            <person name="Simoes Z.L.P."/>
            <person name="Bitondi M.M.G."/>
            <person name="Pinheiro D.G."/>
        </authorList>
    </citation>
    <scope>NUCLEOTIDE SEQUENCE</scope>
    <source>
        <strain evidence="1">USP_RPSP 00005682</strain>
        <tissue evidence="1">Whole individual</tissue>
    </source>
</reference>
<dbReference type="Proteomes" id="UP000655588">
    <property type="component" value="Unassembled WGS sequence"/>
</dbReference>
<sequence length="317" mass="37236">MILITFIQISLLTCDKKYIRVYKSIHIYPLFRFSVQSVQTNHYEVLAVTIHLINALLREQVKSNLRLIIYGEVITGKLHLSSFDQNKKIDQKCVSADLTSETIIDNVKNCLKWALLNIDILNNLCLRSVNGIERLLIHNVDLPGITNSLINIIYSIILGEIYTKYYKSVSMIIGNLYKTKYYDDVNKPLAILQKSFTQLHVNKDTFHEIRDYLTLYKLLESILPYIIHFCCTKLCPVKKPKELFRNYKNSNIFTVNEEMRLQNLQILRKFQNWDNFNIWISSNNVSKLIVVRSMLMAQENIFKYSDILEKHLSLSDW</sequence>
<dbReference type="EMBL" id="WNWW01000724">
    <property type="protein sequence ID" value="KAF3422393.1"/>
    <property type="molecule type" value="Genomic_DNA"/>
</dbReference>
<organism evidence="1 2">
    <name type="scientific">Frieseomelitta varia</name>
    <dbReference type="NCBI Taxonomy" id="561572"/>
    <lineage>
        <taxon>Eukaryota</taxon>
        <taxon>Metazoa</taxon>
        <taxon>Ecdysozoa</taxon>
        <taxon>Arthropoda</taxon>
        <taxon>Hexapoda</taxon>
        <taxon>Insecta</taxon>
        <taxon>Pterygota</taxon>
        <taxon>Neoptera</taxon>
        <taxon>Endopterygota</taxon>
        <taxon>Hymenoptera</taxon>
        <taxon>Apocrita</taxon>
        <taxon>Aculeata</taxon>
        <taxon>Apoidea</taxon>
        <taxon>Anthophila</taxon>
        <taxon>Apidae</taxon>
        <taxon>Frieseomelitta</taxon>
    </lineage>
</organism>
<dbReference type="AlphaFoldDB" id="A0A833RMS3"/>
<comment type="caution">
    <text evidence="1">The sequence shown here is derived from an EMBL/GenBank/DDBJ whole genome shotgun (WGS) entry which is preliminary data.</text>
</comment>
<protein>
    <submittedName>
        <fullName evidence="1">Uncharacterized protein</fullName>
    </submittedName>
</protein>
<accession>A0A833RMS3</accession>
<evidence type="ECO:0000313" key="2">
    <source>
        <dbReference type="Proteomes" id="UP000655588"/>
    </source>
</evidence>
<proteinExistence type="predicted"/>
<keyword evidence="2" id="KW-1185">Reference proteome</keyword>
<gene>
    <name evidence="1" type="ORF">E2986_12015</name>
</gene>